<accession>A0AAD5NFK1</accession>
<protein>
    <submittedName>
        <fullName evidence="1">Uncharacterized protein</fullName>
    </submittedName>
</protein>
<proteinExistence type="predicted"/>
<dbReference type="AlphaFoldDB" id="A0AAD5NFK1"/>
<evidence type="ECO:0000313" key="2">
    <source>
        <dbReference type="Proteomes" id="UP001064489"/>
    </source>
</evidence>
<reference evidence="1" key="1">
    <citation type="journal article" date="2022" name="Plant J.">
        <title>Strategies of tolerance reflected in two North American maple genomes.</title>
        <authorList>
            <person name="McEvoy S.L."/>
            <person name="Sezen U.U."/>
            <person name="Trouern-Trend A."/>
            <person name="McMahon S.M."/>
            <person name="Schaberg P.G."/>
            <person name="Yang J."/>
            <person name="Wegrzyn J.L."/>
            <person name="Swenson N.G."/>
        </authorList>
    </citation>
    <scope>NUCLEOTIDE SEQUENCE</scope>
    <source>
        <strain evidence="1">91603</strain>
    </source>
</reference>
<reference evidence="1" key="2">
    <citation type="submission" date="2023-02" db="EMBL/GenBank/DDBJ databases">
        <authorList>
            <person name="Swenson N.G."/>
            <person name="Wegrzyn J.L."/>
            <person name="Mcevoy S.L."/>
        </authorList>
    </citation>
    <scope>NUCLEOTIDE SEQUENCE</scope>
    <source>
        <strain evidence="1">91603</strain>
        <tissue evidence="1">Leaf</tissue>
    </source>
</reference>
<dbReference type="Proteomes" id="UP001064489">
    <property type="component" value="Chromosome 11"/>
</dbReference>
<gene>
    <name evidence="1" type="ORF">LWI28_013537</name>
</gene>
<dbReference type="EMBL" id="JAJSOW010000108">
    <property type="protein sequence ID" value="KAI9153589.1"/>
    <property type="molecule type" value="Genomic_DNA"/>
</dbReference>
<keyword evidence="2" id="KW-1185">Reference proteome</keyword>
<organism evidence="1 2">
    <name type="scientific">Acer negundo</name>
    <name type="common">Box elder</name>
    <dbReference type="NCBI Taxonomy" id="4023"/>
    <lineage>
        <taxon>Eukaryota</taxon>
        <taxon>Viridiplantae</taxon>
        <taxon>Streptophyta</taxon>
        <taxon>Embryophyta</taxon>
        <taxon>Tracheophyta</taxon>
        <taxon>Spermatophyta</taxon>
        <taxon>Magnoliopsida</taxon>
        <taxon>eudicotyledons</taxon>
        <taxon>Gunneridae</taxon>
        <taxon>Pentapetalae</taxon>
        <taxon>rosids</taxon>
        <taxon>malvids</taxon>
        <taxon>Sapindales</taxon>
        <taxon>Sapindaceae</taxon>
        <taxon>Hippocastanoideae</taxon>
        <taxon>Acereae</taxon>
        <taxon>Acer</taxon>
    </lineage>
</organism>
<evidence type="ECO:0000313" key="1">
    <source>
        <dbReference type="EMBL" id="KAI9153589.1"/>
    </source>
</evidence>
<comment type="caution">
    <text evidence="1">The sequence shown here is derived from an EMBL/GenBank/DDBJ whole genome shotgun (WGS) entry which is preliminary data.</text>
</comment>
<name>A0AAD5NFK1_ACENE</name>
<sequence length="147" mass="15980">MATDHARRMLLDFTNVDRRSGHRMKPPNETAKCLILCTSSISCWNVEGFRGCAIWTGPALRCNGVGQVEAVNKAEIIKVLSTIWCNSEFYEGCCWGCAFLVAFHLAKATVCCCTSEFAGGVNGALCPDLETARPRGSNFNGFRSFGG</sequence>